<reference evidence="2" key="2">
    <citation type="journal article" date="2020" name="Microorganisms">
        <title>Osmotic Adaptation and Compatible Solute Biosynthesis of Phototrophic Bacteria as Revealed from Genome Analyses.</title>
        <authorList>
            <person name="Imhoff J.F."/>
            <person name="Rahn T."/>
            <person name="Kunzel S."/>
            <person name="Keller A."/>
            <person name="Neulinger S.C."/>
        </authorList>
    </citation>
    <scope>NUCLEOTIDE SEQUENCE</scope>
    <source>
        <strain evidence="2">DSM 4395</strain>
    </source>
</reference>
<dbReference type="RefSeq" id="WP_201245301.1">
    <property type="nucleotide sequence ID" value="NZ_NHSF01000056.1"/>
</dbReference>
<accession>A0AAJ0UGZ3</accession>
<keyword evidence="3" id="KW-1185">Reference proteome</keyword>
<comment type="similarity">
    <text evidence="1">Belongs to the antirestriction protein family.</text>
</comment>
<name>A0AAJ0UGZ3_HALSE</name>
<dbReference type="Pfam" id="PF03230">
    <property type="entry name" value="Antirestrict"/>
    <property type="match status" value="1"/>
</dbReference>
<protein>
    <recommendedName>
        <fullName evidence="4">Antirestriction protein</fullName>
    </recommendedName>
</protein>
<evidence type="ECO:0000313" key="2">
    <source>
        <dbReference type="EMBL" id="MBK5930665.1"/>
    </source>
</evidence>
<gene>
    <name evidence="2" type="ORF">CCR82_09055</name>
</gene>
<dbReference type="Gene3D" id="3.30.70.3580">
    <property type="entry name" value="Antirestriction protein"/>
    <property type="match status" value="1"/>
</dbReference>
<organism evidence="2 3">
    <name type="scientific">Halochromatium salexigens</name>
    <name type="common">Chromatium salexigens</name>
    <dbReference type="NCBI Taxonomy" id="49447"/>
    <lineage>
        <taxon>Bacteria</taxon>
        <taxon>Pseudomonadati</taxon>
        <taxon>Pseudomonadota</taxon>
        <taxon>Gammaproteobacteria</taxon>
        <taxon>Chromatiales</taxon>
        <taxon>Chromatiaceae</taxon>
        <taxon>Halochromatium</taxon>
    </lineage>
</organism>
<proteinExistence type="inferred from homology"/>
<reference evidence="2" key="1">
    <citation type="submission" date="2017-05" db="EMBL/GenBank/DDBJ databases">
        <authorList>
            <person name="Imhoff J.F."/>
            <person name="Rahn T."/>
            <person name="Kuenzel S."/>
            <person name="Neulinger S.C."/>
        </authorList>
    </citation>
    <scope>NUCLEOTIDE SEQUENCE</scope>
    <source>
        <strain evidence="2">DSM 4395</strain>
    </source>
</reference>
<comment type="caution">
    <text evidence="2">The sequence shown here is derived from an EMBL/GenBank/DDBJ whole genome shotgun (WGS) entry which is preliminary data.</text>
</comment>
<dbReference type="Proteomes" id="UP001296967">
    <property type="component" value="Unassembled WGS sequence"/>
</dbReference>
<evidence type="ECO:0000256" key="1">
    <source>
        <dbReference type="ARBA" id="ARBA00008618"/>
    </source>
</evidence>
<dbReference type="InterPro" id="IPR042297">
    <property type="entry name" value="Antirestriction_sf"/>
</dbReference>
<dbReference type="AlphaFoldDB" id="A0AAJ0UGZ3"/>
<evidence type="ECO:0008006" key="4">
    <source>
        <dbReference type="Google" id="ProtNLM"/>
    </source>
</evidence>
<dbReference type="InterPro" id="IPR004914">
    <property type="entry name" value="Antirestrict"/>
</dbReference>
<evidence type="ECO:0000313" key="3">
    <source>
        <dbReference type="Proteomes" id="UP001296967"/>
    </source>
</evidence>
<dbReference type="EMBL" id="NHSF01000056">
    <property type="protein sequence ID" value="MBK5930665.1"/>
    <property type="molecule type" value="Genomic_DNA"/>
</dbReference>
<sequence>MTITKTEVPESSRIKETARLFGYAFPLKIEPTIYHLADDLSQDYHGGYWQFWRLSNLGFYMAPTYPATFEVQAENGYQGTLSTDAFGITCCLYAYSHLSGLAEHYHALRAYVWEHAEAGGIVRAID</sequence>